<dbReference type="InterPro" id="IPR036291">
    <property type="entry name" value="NAD(P)-bd_dom_sf"/>
</dbReference>
<dbReference type="GO" id="GO:0016491">
    <property type="term" value="F:oxidoreductase activity"/>
    <property type="evidence" value="ECO:0007669"/>
    <property type="project" value="UniProtKB-KW"/>
</dbReference>
<dbReference type="PRINTS" id="PR00080">
    <property type="entry name" value="SDRFAMILY"/>
</dbReference>
<keyword evidence="1" id="KW-0560">Oxidoreductase</keyword>
<comment type="similarity">
    <text evidence="2">Belongs to the short-chain dehydrogenases/reductases (SDR) family.</text>
</comment>
<reference evidence="4 5" key="1">
    <citation type="submission" date="2017-10" db="EMBL/GenBank/DDBJ databases">
        <title>The draft genome sequence of Williamsia sp. BULT 1.1 isolated from the semi-arid grassland soils from South Africa.</title>
        <authorList>
            <person name="Kabwe M.H."/>
            <person name="Govender N."/>
            <person name="Mutseka Lunga P."/>
            <person name="Vikram S."/>
            <person name="Makhalanyane T.P."/>
        </authorList>
    </citation>
    <scope>NUCLEOTIDE SEQUENCE [LARGE SCALE GENOMIC DNA]</scope>
    <source>
        <strain evidence="4 5">BULT 1.1</strain>
    </source>
</reference>
<dbReference type="NCBIfam" id="NF004846">
    <property type="entry name" value="PRK06197.1"/>
    <property type="match status" value="1"/>
</dbReference>
<sequence>MSWNTSDIPDQTGRTFFITGANSGLGEQSALALGAAGAQVILACRNVAKAEPVAARIGDNATITQLDLASLDSVRACAERTGSIDVLINNAGVMAVPQGRTADGFEMQFGTNHLGHFALTGLLLPKVSDRVVTLSSTMHQIGKMNLEDPNYRQRRYSRWPAYGQSKLANLLFGYELAKRLTAVGSHVKSVLAHPGYASTELQSHTESIWDRVMALGGSYVAQSAADGALPQLYAATSPQARSGAFYGPTQLGGMRGAPGPAKSNKRSHDELMAAGLWDLSESLTGVEYSFEQVSR</sequence>
<evidence type="ECO:0000256" key="2">
    <source>
        <dbReference type="RuleBase" id="RU000363"/>
    </source>
</evidence>
<evidence type="ECO:0000256" key="3">
    <source>
        <dbReference type="SAM" id="MobiDB-lite"/>
    </source>
</evidence>
<accession>A0A2G3PR98</accession>
<evidence type="ECO:0000256" key="1">
    <source>
        <dbReference type="ARBA" id="ARBA00023002"/>
    </source>
</evidence>
<gene>
    <name evidence="4" type="ORF">CSW57_03810</name>
</gene>
<dbReference type="Pfam" id="PF00106">
    <property type="entry name" value="adh_short"/>
    <property type="match status" value="1"/>
</dbReference>
<dbReference type="SUPFAM" id="SSF51735">
    <property type="entry name" value="NAD(P)-binding Rossmann-fold domains"/>
    <property type="match status" value="1"/>
</dbReference>
<dbReference type="EMBL" id="PEBD01000004">
    <property type="protein sequence ID" value="PHV68367.1"/>
    <property type="molecule type" value="Genomic_DNA"/>
</dbReference>
<name>A0A2G3PR98_WILMA</name>
<dbReference type="PANTHER" id="PTHR43157:SF73">
    <property type="entry name" value="WW DOMAIN-CONTAINING OXIDOREDUCTASE-LIKE PROTEIN"/>
    <property type="match status" value="1"/>
</dbReference>
<dbReference type="RefSeq" id="WP_099382023.1">
    <property type="nucleotide sequence ID" value="NZ_PEBD01000004.1"/>
</dbReference>
<comment type="caution">
    <text evidence="4">The sequence shown here is derived from an EMBL/GenBank/DDBJ whole genome shotgun (WGS) entry which is preliminary data.</text>
</comment>
<organism evidence="4 5">
    <name type="scientific">Williamsia marianensis</name>
    <dbReference type="NCBI Taxonomy" id="85044"/>
    <lineage>
        <taxon>Bacteria</taxon>
        <taxon>Bacillati</taxon>
        <taxon>Actinomycetota</taxon>
        <taxon>Actinomycetes</taxon>
        <taxon>Mycobacteriales</taxon>
        <taxon>Nocardiaceae</taxon>
        <taxon>Williamsia</taxon>
    </lineage>
</organism>
<dbReference type="Proteomes" id="UP000225108">
    <property type="component" value="Unassembled WGS sequence"/>
</dbReference>
<evidence type="ECO:0000313" key="4">
    <source>
        <dbReference type="EMBL" id="PHV68367.1"/>
    </source>
</evidence>
<dbReference type="PANTHER" id="PTHR43157">
    <property type="entry name" value="PHOSPHATIDYLINOSITOL-GLYCAN BIOSYNTHESIS CLASS F PROTEIN-RELATED"/>
    <property type="match status" value="1"/>
</dbReference>
<dbReference type="Gene3D" id="3.40.50.720">
    <property type="entry name" value="NAD(P)-binding Rossmann-like Domain"/>
    <property type="match status" value="1"/>
</dbReference>
<protein>
    <submittedName>
        <fullName evidence="4">Short-chain dehydrogenase</fullName>
    </submittedName>
</protein>
<feature type="region of interest" description="Disordered" evidence="3">
    <location>
        <begin position="248"/>
        <end position="267"/>
    </location>
</feature>
<dbReference type="InterPro" id="IPR002347">
    <property type="entry name" value="SDR_fam"/>
</dbReference>
<dbReference type="PRINTS" id="PR00081">
    <property type="entry name" value="GDHRDH"/>
</dbReference>
<dbReference type="AlphaFoldDB" id="A0A2G3PR98"/>
<evidence type="ECO:0000313" key="5">
    <source>
        <dbReference type="Proteomes" id="UP000225108"/>
    </source>
</evidence>
<proteinExistence type="inferred from homology"/>